<dbReference type="Gene3D" id="1.20.120.1600">
    <property type="match status" value="1"/>
</dbReference>
<organism evidence="1 2">
    <name type="scientific">Nitrosococcus watsoni (strain C-113)</name>
    <dbReference type="NCBI Taxonomy" id="105559"/>
    <lineage>
        <taxon>Bacteria</taxon>
        <taxon>Pseudomonadati</taxon>
        <taxon>Pseudomonadota</taxon>
        <taxon>Gammaproteobacteria</taxon>
        <taxon>Chromatiales</taxon>
        <taxon>Chromatiaceae</taxon>
        <taxon>Nitrosococcus</taxon>
    </lineage>
</organism>
<keyword evidence="2" id="KW-1185">Reference proteome</keyword>
<dbReference type="RefSeq" id="WP_013219960.1">
    <property type="nucleotide sequence ID" value="NC_014315.1"/>
</dbReference>
<dbReference type="GO" id="GO:0016787">
    <property type="term" value="F:hydrolase activity"/>
    <property type="evidence" value="ECO:0007669"/>
    <property type="project" value="UniProtKB-KW"/>
</dbReference>
<dbReference type="InterPro" id="IPR036412">
    <property type="entry name" value="HAD-like_sf"/>
</dbReference>
<dbReference type="EMBL" id="CP002086">
    <property type="protein sequence ID" value="ADJ27857.1"/>
    <property type="molecule type" value="Genomic_DNA"/>
</dbReference>
<dbReference type="OrthoDB" id="9816564at2"/>
<dbReference type="AlphaFoldDB" id="D8K4G0"/>
<evidence type="ECO:0000313" key="1">
    <source>
        <dbReference type="EMBL" id="ADJ27857.1"/>
    </source>
</evidence>
<accession>D8K4G0</accession>
<sequence>MNNGTGKIAAQSYALLTIDVWDTLLRRRCHPDSVKLQVCRYVALNYAQHLHPENQDIWVLLRLRQQAEKELGDKSRQAGQDDEYRHREVYRRWLALAGLTPFPLNRETQEQLLLTLERVEMAQEKFVSYPDPTIAATLEHYPVSRRCFLSDFYLPAAAIQKLLAHHGLSHWAAEGVVSCEVGLNKRSGRLYQHLHQHFGVTPGQHLHVGDNAEADVRAAKRMGVVALHFQPRDEHEKRRQREASFHARADALQTASRDLLAIPPPFPCERQEIYDYGRKCSLLLIGFTTWVMERAVADQVKELYFFTREGEFFIEIYRRLVKWDWLGFSPPPASVLPVSRLATFAASLKNLSTTELMRLWNQYSTQSLGALLKSLGLEPVEFTEQAVRHGLELTRPITYPWQDTRIHAFLGDPEVSAEIEAHLKAKQGQLSTYLESMGLENVAGSVGIVDIGWRGTIQDNLARLLPSVALHGYYLGLNRFLNIQPENIRKEAFGPNLNKNNERGSLLDFVAPLEMLCNSPSGSVMGYEKGEHSIQAYRHTDEEENRIYDAYVRHFQAGVLDAVPFWVDFLRTHAYSSSEFRPLAMDIWSDIIQHPPPFLAQAYFQLNHNETFGMGGFSNKQRMLTTGEVMGAFVSKKQRTKLHEFLRENGWVPGLLACPDVDSTFRWVLGKFLWALSIRRWVRRRFFSSL</sequence>
<evidence type="ECO:0000313" key="2">
    <source>
        <dbReference type="Proteomes" id="UP000000393"/>
    </source>
</evidence>
<proteinExistence type="predicted"/>
<dbReference type="SUPFAM" id="SSF56784">
    <property type="entry name" value="HAD-like"/>
    <property type="match status" value="1"/>
</dbReference>
<protein>
    <submittedName>
        <fullName evidence="1">Haloacid dehalogenase domain protein hydrolase</fullName>
    </submittedName>
</protein>
<dbReference type="eggNOG" id="COG5610">
    <property type="taxonomic scope" value="Bacteria"/>
</dbReference>
<dbReference type="STRING" id="105559.Nwat_0913"/>
<name>D8K4G0_NITWC</name>
<dbReference type="Gene3D" id="3.40.50.1000">
    <property type="entry name" value="HAD superfamily/HAD-like"/>
    <property type="match status" value="1"/>
</dbReference>
<dbReference type="KEGG" id="nwa:Nwat_0913"/>
<dbReference type="Proteomes" id="UP000000393">
    <property type="component" value="Chromosome"/>
</dbReference>
<dbReference type="HOGENOM" id="CLU_017953_2_0_6"/>
<dbReference type="InterPro" id="IPR023214">
    <property type="entry name" value="HAD_sf"/>
</dbReference>
<reference evidence="1 2" key="1">
    <citation type="submission" date="2010-06" db="EMBL/GenBank/DDBJ databases">
        <title>Complete sequence of chromosome of Nitrosococcus watsoni C-113.</title>
        <authorList>
            <consortium name="US DOE Joint Genome Institute"/>
            <person name="Lucas S."/>
            <person name="Copeland A."/>
            <person name="Lapidus A."/>
            <person name="Cheng J.-F."/>
            <person name="Bruce D."/>
            <person name="Goodwin L."/>
            <person name="Pitluck S."/>
            <person name="Malfatti S.A."/>
            <person name="Chain P.S.G."/>
            <person name="Land M."/>
            <person name="Hauser L."/>
            <person name="Kyrpides N."/>
            <person name="Ivanova N."/>
            <person name="Cambell M.A."/>
            <person name="Heidelberg J.F."/>
            <person name="Klotz M.G."/>
            <person name="Woyke T."/>
        </authorList>
    </citation>
    <scope>NUCLEOTIDE SEQUENCE [LARGE SCALE GENOMIC DNA]</scope>
    <source>
        <strain evidence="1 2">C-113</strain>
    </source>
</reference>
<dbReference type="Pfam" id="PF00702">
    <property type="entry name" value="Hydrolase"/>
    <property type="match status" value="1"/>
</dbReference>
<gene>
    <name evidence="1" type="ordered locus">Nwat_0913</name>
</gene>
<keyword evidence="1" id="KW-0378">Hydrolase</keyword>